<protein>
    <submittedName>
        <fullName evidence="2">Uncharacterized protein</fullName>
    </submittedName>
</protein>
<accession>A0A8K0CNJ8</accession>
<evidence type="ECO:0000313" key="2">
    <source>
        <dbReference type="EMBL" id="KAF2890723.1"/>
    </source>
</evidence>
<dbReference type="Proteomes" id="UP000801492">
    <property type="component" value="Unassembled WGS sequence"/>
</dbReference>
<gene>
    <name evidence="2" type="ORF">ILUMI_15450</name>
</gene>
<evidence type="ECO:0000313" key="3">
    <source>
        <dbReference type="Proteomes" id="UP000801492"/>
    </source>
</evidence>
<reference evidence="2" key="1">
    <citation type="submission" date="2019-08" db="EMBL/GenBank/DDBJ databases">
        <title>The genome of the North American firefly Photinus pyralis.</title>
        <authorList>
            <consortium name="Photinus pyralis genome working group"/>
            <person name="Fallon T.R."/>
            <person name="Sander Lower S.E."/>
            <person name="Weng J.-K."/>
        </authorList>
    </citation>
    <scope>NUCLEOTIDE SEQUENCE</scope>
    <source>
        <strain evidence="2">TRF0915ILg1</strain>
        <tissue evidence="2">Whole body</tissue>
    </source>
</reference>
<keyword evidence="1" id="KW-0732">Signal</keyword>
<proteinExistence type="predicted"/>
<dbReference type="AlphaFoldDB" id="A0A8K0CNJ8"/>
<organism evidence="2 3">
    <name type="scientific">Ignelater luminosus</name>
    <name type="common">Cucubano</name>
    <name type="synonym">Pyrophorus luminosus</name>
    <dbReference type="NCBI Taxonomy" id="2038154"/>
    <lineage>
        <taxon>Eukaryota</taxon>
        <taxon>Metazoa</taxon>
        <taxon>Ecdysozoa</taxon>
        <taxon>Arthropoda</taxon>
        <taxon>Hexapoda</taxon>
        <taxon>Insecta</taxon>
        <taxon>Pterygota</taxon>
        <taxon>Neoptera</taxon>
        <taxon>Endopterygota</taxon>
        <taxon>Coleoptera</taxon>
        <taxon>Polyphaga</taxon>
        <taxon>Elateriformia</taxon>
        <taxon>Elateroidea</taxon>
        <taxon>Elateridae</taxon>
        <taxon>Agrypninae</taxon>
        <taxon>Pyrophorini</taxon>
        <taxon>Ignelater</taxon>
    </lineage>
</organism>
<feature type="signal peptide" evidence="1">
    <location>
        <begin position="1"/>
        <end position="23"/>
    </location>
</feature>
<evidence type="ECO:0000256" key="1">
    <source>
        <dbReference type="SAM" id="SignalP"/>
    </source>
</evidence>
<dbReference type="EMBL" id="VTPC01047546">
    <property type="protein sequence ID" value="KAF2890723.1"/>
    <property type="molecule type" value="Genomic_DNA"/>
</dbReference>
<feature type="chain" id="PRO_5035430535" evidence="1">
    <location>
        <begin position="24"/>
        <end position="96"/>
    </location>
</feature>
<comment type="caution">
    <text evidence="2">The sequence shown here is derived from an EMBL/GenBank/DDBJ whole genome shotgun (WGS) entry which is preliminary data.</text>
</comment>
<keyword evidence="3" id="KW-1185">Reference proteome</keyword>
<name>A0A8K0CNJ8_IGNLU</name>
<sequence>MHPLTITTFWLLLITTELYPLNSDSTTIITDEAPKYQCINMTDFLNNLEFAGNNGEVNRLNESGETTTDGNLDECPEILFFPAPAIETLAGGNVGK</sequence>